<dbReference type="AlphaFoldDB" id="A0A4R5EY04"/>
<reference evidence="2 3" key="1">
    <citation type="submission" date="2019-03" db="EMBL/GenBank/DDBJ databases">
        <title>Draft genome sequences of novel Actinobacteria.</title>
        <authorList>
            <person name="Sahin N."/>
            <person name="Ay H."/>
            <person name="Saygin H."/>
        </authorList>
    </citation>
    <scope>NUCLEOTIDE SEQUENCE [LARGE SCALE GENOMIC DNA]</scope>
    <source>
        <strain evidence="2 3">6K102</strain>
    </source>
</reference>
<evidence type="ECO:0000256" key="1">
    <source>
        <dbReference type="SAM" id="Phobius"/>
    </source>
</evidence>
<dbReference type="EMBL" id="SMLD01000112">
    <property type="protein sequence ID" value="TDE39914.1"/>
    <property type="molecule type" value="Genomic_DNA"/>
</dbReference>
<accession>A0A4R5EY04</accession>
<protein>
    <submittedName>
        <fullName evidence="2">Uncharacterized protein</fullName>
    </submittedName>
</protein>
<organism evidence="2 3">
    <name type="scientific">Nonomuraea mesophila</name>
    <dbReference type="NCBI Taxonomy" id="2530382"/>
    <lineage>
        <taxon>Bacteria</taxon>
        <taxon>Bacillati</taxon>
        <taxon>Actinomycetota</taxon>
        <taxon>Actinomycetes</taxon>
        <taxon>Streptosporangiales</taxon>
        <taxon>Streptosporangiaceae</taxon>
        <taxon>Nonomuraea</taxon>
    </lineage>
</organism>
<keyword evidence="3" id="KW-1185">Reference proteome</keyword>
<feature type="transmembrane region" description="Helical" evidence="1">
    <location>
        <begin position="20"/>
        <end position="39"/>
    </location>
</feature>
<dbReference type="RefSeq" id="WP_132636354.1">
    <property type="nucleotide sequence ID" value="NZ_SMLD01000112.1"/>
</dbReference>
<comment type="caution">
    <text evidence="2">The sequence shown here is derived from an EMBL/GenBank/DDBJ whole genome shotgun (WGS) entry which is preliminary data.</text>
</comment>
<evidence type="ECO:0000313" key="2">
    <source>
        <dbReference type="EMBL" id="TDE39914.1"/>
    </source>
</evidence>
<keyword evidence="1" id="KW-0472">Membrane</keyword>
<gene>
    <name evidence="2" type="ORF">E1295_32420</name>
</gene>
<keyword evidence="1" id="KW-0812">Transmembrane</keyword>
<name>A0A4R5EY04_9ACTN</name>
<dbReference type="Proteomes" id="UP000295136">
    <property type="component" value="Unassembled WGS sequence"/>
</dbReference>
<keyword evidence="1" id="KW-1133">Transmembrane helix</keyword>
<proteinExistence type="predicted"/>
<evidence type="ECO:0000313" key="3">
    <source>
        <dbReference type="Proteomes" id="UP000295136"/>
    </source>
</evidence>
<sequence>MDLSPYAGDLPVGDYALDMFVPGVLAAGLAAVAGLGAYAHTLVSGRRGLGAVLRVGGLV</sequence>